<dbReference type="EMBL" id="PSZM01000045">
    <property type="protein sequence ID" value="PQL90808.1"/>
    <property type="molecule type" value="Genomic_DNA"/>
</dbReference>
<organism evidence="2 3">
    <name type="scientific">Apibacter adventoris</name>
    <dbReference type="NCBI Taxonomy" id="1679466"/>
    <lineage>
        <taxon>Bacteria</taxon>
        <taxon>Pseudomonadati</taxon>
        <taxon>Bacteroidota</taxon>
        <taxon>Flavobacteriia</taxon>
        <taxon>Flavobacteriales</taxon>
        <taxon>Weeksellaceae</taxon>
        <taxon>Apibacter</taxon>
    </lineage>
</organism>
<feature type="transmembrane region" description="Helical" evidence="1">
    <location>
        <begin position="12"/>
        <end position="30"/>
    </location>
</feature>
<accession>A0A2S8A8B7</accession>
<proteinExistence type="predicted"/>
<evidence type="ECO:0000256" key="1">
    <source>
        <dbReference type="SAM" id="Phobius"/>
    </source>
</evidence>
<evidence type="ECO:0000313" key="2">
    <source>
        <dbReference type="EMBL" id="PQL90808.1"/>
    </source>
</evidence>
<gene>
    <name evidence="2" type="ORF">C4S77_10165</name>
</gene>
<dbReference type="RefSeq" id="WP_105247445.1">
    <property type="nucleotide sequence ID" value="NZ_PSZM01000045.1"/>
</dbReference>
<dbReference type="Proteomes" id="UP000238042">
    <property type="component" value="Unassembled WGS sequence"/>
</dbReference>
<protein>
    <recommendedName>
        <fullName evidence="4">DUF1449 domain-containing protein</fullName>
    </recommendedName>
</protein>
<reference evidence="2 3" key="1">
    <citation type="submission" date="2018-02" db="EMBL/GenBank/DDBJ databases">
        <title>Genome sequences of Apibacter spp., gut symbionts of Asian honey bees.</title>
        <authorList>
            <person name="Kwong W.K."/>
            <person name="Steele M.I."/>
            <person name="Moran N.A."/>
        </authorList>
    </citation>
    <scope>NUCLEOTIDE SEQUENCE [LARGE SCALE GENOMIC DNA]</scope>
    <source>
        <strain evidence="3">wkB301</strain>
    </source>
</reference>
<dbReference type="InterPro" id="IPR012340">
    <property type="entry name" value="NA-bd_OB-fold"/>
</dbReference>
<dbReference type="AlphaFoldDB" id="A0A2S8A8B7"/>
<dbReference type="Gene3D" id="2.40.50.140">
    <property type="entry name" value="Nucleic acid-binding proteins"/>
    <property type="match status" value="1"/>
</dbReference>
<dbReference type="OrthoDB" id="996420at2"/>
<evidence type="ECO:0000313" key="3">
    <source>
        <dbReference type="Proteomes" id="UP000238042"/>
    </source>
</evidence>
<keyword evidence="1" id="KW-0472">Membrane</keyword>
<feature type="transmembrane region" description="Helical" evidence="1">
    <location>
        <begin position="136"/>
        <end position="158"/>
    </location>
</feature>
<keyword evidence="1" id="KW-0812">Transmembrane</keyword>
<name>A0A2S8A8B7_9FLAO</name>
<keyword evidence="1" id="KW-1133">Transmembrane helix</keyword>
<sequence>MTELLHSFFYPLSNAIMSGFMIVILIYWLFSFLGIGLGELDFGTDFGTDIDSDIDVDTHVETDTQPDTNYHGKASSYPELDDNHVTHENEGDGLFIRFLKFMNVGKVPFMLILSTLKFFTWVGSLITTQFTPVGNWGWKSVFILIPCFIVGAVLTKYATNPLARFLSKTGYQGEERTEFLGRSGRMISTISKDKIGSAEFIIEKNPIRLNVISQSGEEIKYGESVMITDETQDKKFYYVTKEVTIDQN</sequence>
<feature type="transmembrane region" description="Helical" evidence="1">
    <location>
        <begin position="107"/>
        <end position="130"/>
    </location>
</feature>
<evidence type="ECO:0008006" key="4">
    <source>
        <dbReference type="Google" id="ProtNLM"/>
    </source>
</evidence>
<keyword evidence="3" id="KW-1185">Reference proteome</keyword>
<comment type="caution">
    <text evidence="2">The sequence shown here is derived from an EMBL/GenBank/DDBJ whole genome shotgun (WGS) entry which is preliminary data.</text>
</comment>